<evidence type="ECO:0000313" key="3">
    <source>
        <dbReference type="Proteomes" id="UP000314294"/>
    </source>
</evidence>
<dbReference type="AlphaFoldDB" id="A0A4Z2GAN6"/>
<sequence>MEASSRHGGGHHLEETQDRKQGGQNQQQVHVLQALGVRRSGRRTWSFSLDDFKHAFNRGLRGKRHNVPALKQTLKLLSNGLNRQGGEESRPSER</sequence>
<evidence type="ECO:0000313" key="2">
    <source>
        <dbReference type="EMBL" id="TNN50598.1"/>
    </source>
</evidence>
<organism evidence="2 3">
    <name type="scientific">Liparis tanakae</name>
    <name type="common">Tanaka's snailfish</name>
    <dbReference type="NCBI Taxonomy" id="230148"/>
    <lineage>
        <taxon>Eukaryota</taxon>
        <taxon>Metazoa</taxon>
        <taxon>Chordata</taxon>
        <taxon>Craniata</taxon>
        <taxon>Vertebrata</taxon>
        <taxon>Euteleostomi</taxon>
        <taxon>Actinopterygii</taxon>
        <taxon>Neopterygii</taxon>
        <taxon>Teleostei</taxon>
        <taxon>Neoteleostei</taxon>
        <taxon>Acanthomorphata</taxon>
        <taxon>Eupercaria</taxon>
        <taxon>Perciformes</taxon>
        <taxon>Cottioidei</taxon>
        <taxon>Cottales</taxon>
        <taxon>Liparidae</taxon>
        <taxon>Liparis</taxon>
    </lineage>
</organism>
<comment type="caution">
    <text evidence="2">The sequence shown here is derived from an EMBL/GenBank/DDBJ whole genome shotgun (WGS) entry which is preliminary data.</text>
</comment>
<protein>
    <submittedName>
        <fullName evidence="2">Uncharacterized protein</fullName>
    </submittedName>
</protein>
<proteinExistence type="predicted"/>
<name>A0A4Z2GAN6_9TELE</name>
<reference evidence="2 3" key="1">
    <citation type="submission" date="2019-03" db="EMBL/GenBank/DDBJ databases">
        <title>First draft genome of Liparis tanakae, snailfish: a comprehensive survey of snailfish specific genes.</title>
        <authorList>
            <person name="Kim W."/>
            <person name="Song I."/>
            <person name="Jeong J.-H."/>
            <person name="Kim D."/>
            <person name="Kim S."/>
            <person name="Ryu S."/>
            <person name="Song J.Y."/>
            <person name="Lee S.K."/>
        </authorList>
    </citation>
    <scope>NUCLEOTIDE SEQUENCE [LARGE SCALE GENOMIC DNA]</scope>
    <source>
        <tissue evidence="2">Muscle</tissue>
    </source>
</reference>
<dbReference type="Proteomes" id="UP000314294">
    <property type="component" value="Unassembled WGS sequence"/>
</dbReference>
<evidence type="ECO:0000256" key="1">
    <source>
        <dbReference type="SAM" id="MobiDB-lite"/>
    </source>
</evidence>
<dbReference type="EMBL" id="SRLO01000611">
    <property type="protein sequence ID" value="TNN50598.1"/>
    <property type="molecule type" value="Genomic_DNA"/>
</dbReference>
<feature type="region of interest" description="Disordered" evidence="1">
    <location>
        <begin position="75"/>
        <end position="94"/>
    </location>
</feature>
<gene>
    <name evidence="2" type="ORF">EYF80_039172</name>
</gene>
<accession>A0A4Z2GAN6</accession>
<keyword evidence="3" id="KW-1185">Reference proteome</keyword>
<feature type="compositionally biased region" description="Basic and acidic residues" evidence="1">
    <location>
        <begin position="11"/>
        <end position="21"/>
    </location>
</feature>
<feature type="compositionally biased region" description="Basic and acidic residues" evidence="1">
    <location>
        <begin position="85"/>
        <end position="94"/>
    </location>
</feature>
<feature type="region of interest" description="Disordered" evidence="1">
    <location>
        <begin position="1"/>
        <end position="29"/>
    </location>
</feature>